<dbReference type="GO" id="GO:0006402">
    <property type="term" value="P:mRNA catabolic process"/>
    <property type="evidence" value="ECO:0007669"/>
    <property type="project" value="TreeGrafter"/>
</dbReference>
<dbReference type="GO" id="GO:0004518">
    <property type="term" value="F:nuclease activity"/>
    <property type="evidence" value="ECO:0007669"/>
    <property type="project" value="TreeGrafter"/>
</dbReference>
<accession>A0A820HDG1</accession>
<dbReference type="GO" id="GO:0003723">
    <property type="term" value="F:RNA binding"/>
    <property type="evidence" value="ECO:0007669"/>
    <property type="project" value="TreeGrafter"/>
</dbReference>
<comment type="caution">
    <text evidence="2">The sequence shown here is derived from an EMBL/GenBank/DDBJ whole genome shotgun (WGS) entry which is preliminary data.</text>
</comment>
<dbReference type="SUPFAM" id="SSF50199">
    <property type="entry name" value="Staphylococcal nuclease"/>
    <property type="match status" value="1"/>
</dbReference>
<organism evidence="2 3">
    <name type="scientific">Rotaria magnacalcarata</name>
    <dbReference type="NCBI Taxonomy" id="392030"/>
    <lineage>
        <taxon>Eukaryota</taxon>
        <taxon>Metazoa</taxon>
        <taxon>Spiralia</taxon>
        <taxon>Gnathifera</taxon>
        <taxon>Rotifera</taxon>
        <taxon>Eurotatoria</taxon>
        <taxon>Bdelloidea</taxon>
        <taxon>Philodinida</taxon>
        <taxon>Philodinidae</taxon>
        <taxon>Rotaria</taxon>
    </lineage>
</organism>
<dbReference type="Gene3D" id="2.40.50.90">
    <property type="match status" value="1"/>
</dbReference>
<protein>
    <recommendedName>
        <fullName evidence="1">TNase-like domain-containing protein</fullName>
    </recommendedName>
</protein>
<dbReference type="InterPro" id="IPR035437">
    <property type="entry name" value="SNase_OB-fold_sf"/>
</dbReference>
<dbReference type="AlphaFoldDB" id="A0A820HDG1"/>
<dbReference type="Proteomes" id="UP000663866">
    <property type="component" value="Unassembled WGS sequence"/>
</dbReference>
<evidence type="ECO:0000259" key="1">
    <source>
        <dbReference type="Pfam" id="PF00565"/>
    </source>
</evidence>
<dbReference type="PANTHER" id="PTHR12302">
    <property type="entry name" value="EBNA2 BINDING PROTEIN P100"/>
    <property type="match status" value="1"/>
</dbReference>
<evidence type="ECO:0000313" key="3">
    <source>
        <dbReference type="Proteomes" id="UP000663866"/>
    </source>
</evidence>
<proteinExistence type="predicted"/>
<dbReference type="Pfam" id="PF00565">
    <property type="entry name" value="SNase"/>
    <property type="match status" value="1"/>
</dbReference>
<dbReference type="GO" id="GO:0005829">
    <property type="term" value="C:cytosol"/>
    <property type="evidence" value="ECO:0007669"/>
    <property type="project" value="TreeGrafter"/>
</dbReference>
<dbReference type="GO" id="GO:0005634">
    <property type="term" value="C:nucleus"/>
    <property type="evidence" value="ECO:0007669"/>
    <property type="project" value="TreeGrafter"/>
</dbReference>
<name>A0A820HDG1_9BILA</name>
<reference evidence="2" key="1">
    <citation type="submission" date="2021-02" db="EMBL/GenBank/DDBJ databases">
        <authorList>
            <person name="Nowell W R."/>
        </authorList>
    </citation>
    <scope>NUCLEOTIDE SEQUENCE</scope>
</reference>
<dbReference type="PANTHER" id="PTHR12302:SF2">
    <property type="entry name" value="STAPHYLOCOCCAL NUCLEASE DOMAIN-CONTAINING PROTEIN 1"/>
    <property type="match status" value="1"/>
</dbReference>
<dbReference type="EMBL" id="CAJOBG010013278">
    <property type="protein sequence ID" value="CAF4293188.1"/>
    <property type="molecule type" value="Genomic_DNA"/>
</dbReference>
<sequence length="138" mass="15836">QYIFLFVGFSQLPAQAHECDLAYVRAPPDEDDRQFAKNALLEDIDNQECVIKVEYRQNNSEHVSLYRAITKENIVKTLVDQGLIVVIQGRGNRQLRLTPLYDELLQAQAKAKSSRIGLWQYSDQIEDDATEFGFSGRK</sequence>
<feature type="non-terminal residue" evidence="2">
    <location>
        <position position="1"/>
    </location>
</feature>
<keyword evidence="3" id="KW-1185">Reference proteome</keyword>
<dbReference type="InterPro" id="IPR016071">
    <property type="entry name" value="Staphylococal_nuclease_OB-fold"/>
</dbReference>
<gene>
    <name evidence="2" type="ORF">OVN521_LOCUS31003</name>
</gene>
<evidence type="ECO:0000313" key="2">
    <source>
        <dbReference type="EMBL" id="CAF4293188.1"/>
    </source>
</evidence>
<feature type="domain" description="TNase-like" evidence="1">
    <location>
        <begin position="36"/>
        <end position="120"/>
    </location>
</feature>